<proteinExistence type="predicted"/>
<gene>
    <name evidence="1" type="ORF">MML48_2g00014365</name>
</gene>
<dbReference type="EMBL" id="CM043016">
    <property type="protein sequence ID" value="KAI4467299.1"/>
    <property type="molecule type" value="Genomic_DNA"/>
</dbReference>
<evidence type="ECO:0000313" key="2">
    <source>
        <dbReference type="Proteomes" id="UP001056778"/>
    </source>
</evidence>
<name>A0ACB9TKX5_HOLOL</name>
<reference evidence="1" key="1">
    <citation type="submission" date="2022-04" db="EMBL/GenBank/DDBJ databases">
        <title>Chromosome-scale genome assembly of Holotrichia oblita Faldermann.</title>
        <authorList>
            <person name="Rongchong L."/>
        </authorList>
    </citation>
    <scope>NUCLEOTIDE SEQUENCE</scope>
    <source>
        <strain evidence="1">81SQS9</strain>
    </source>
</reference>
<keyword evidence="1" id="KW-0223">Dioxygenase</keyword>
<accession>A0ACB9TKX5</accession>
<keyword evidence="2" id="KW-1185">Reference proteome</keyword>
<evidence type="ECO:0000313" key="1">
    <source>
        <dbReference type="EMBL" id="KAI4467299.1"/>
    </source>
</evidence>
<organism evidence="1 2">
    <name type="scientific">Holotrichia oblita</name>
    <name type="common">Chafer beetle</name>
    <dbReference type="NCBI Taxonomy" id="644536"/>
    <lineage>
        <taxon>Eukaryota</taxon>
        <taxon>Metazoa</taxon>
        <taxon>Ecdysozoa</taxon>
        <taxon>Arthropoda</taxon>
        <taxon>Hexapoda</taxon>
        <taxon>Insecta</taxon>
        <taxon>Pterygota</taxon>
        <taxon>Neoptera</taxon>
        <taxon>Endopterygota</taxon>
        <taxon>Coleoptera</taxon>
        <taxon>Polyphaga</taxon>
        <taxon>Scarabaeiformia</taxon>
        <taxon>Scarabaeidae</taxon>
        <taxon>Melolonthinae</taxon>
        <taxon>Holotrichia</taxon>
    </lineage>
</organism>
<keyword evidence="1" id="KW-0560">Oxidoreductase</keyword>
<comment type="caution">
    <text evidence="1">The sequence shown here is derived from an EMBL/GenBank/DDBJ whole genome shotgun (WGS) entry which is preliminary data.</text>
</comment>
<dbReference type="Proteomes" id="UP001056778">
    <property type="component" value="Chromosome 2"/>
</dbReference>
<sequence length="605" mass="69357">MSATEQQKSVFSWSPLPQRKYLTQKHGNTVVSEGDKILFPNCDNLLWLRSCDKEVLEPLEGETTGEIPKWLNGVLIRNGPGSFKVGDYTYEHLFDSAALLHRFHISKGRITYQCRFLESDVFKRNMAAKRIIFTEFGTKAVPDPCQTIFSRISSLFTTNENMSDNAMITVYPFGDELYAFPETPVIHKVNKCTLATEEKVYINEHVAVVNHTSHPHVMNDGTVYNLAMSIGLTGPIHRIIRFPNNQTSNGEKGSTFFKEAHFVAEVPARWRFHPSYMHTFGITENYFIIVEQPLNLSLVDLAKCKYYNEPLIGAFNWFHEEKTKFNILCRKTGKALCSFFANSFFYLHIINQYEIDDYVIIDICCYRDPTMLECMYVEALKNLHKNPDYAKMFRSRPLRFVLPLNIKTEITKIDENVISLKNSAAKAYLQKNGEIFVVPETLCDLGCETPRINYDRNLGKLYQFFYAISADVDATNPGTVSQLLLLIVLFQLWSACLLPPWRYNLSQQTNSESYLQLIKVDVVNKQAKTWSEENCYPSEPVFVPRPHSQDEDDGILLSALLWGNNEVNKVGLLIVDAKTMKEIARAEFKTPGAIPKCLHGWFIPE</sequence>
<protein>
    <submittedName>
        <fullName evidence="1">Beta-carotene dioxygenase</fullName>
    </submittedName>
</protein>